<dbReference type="InterPro" id="IPR013105">
    <property type="entry name" value="TPR_2"/>
</dbReference>
<dbReference type="PROSITE" id="PS50005">
    <property type="entry name" value="TPR"/>
    <property type="match status" value="2"/>
</dbReference>
<reference evidence="5" key="1">
    <citation type="journal article" date="2020" name="mSystems">
        <title>Genome- and Community-Level Interaction Insights into Carbon Utilization and Element Cycling Functions of Hydrothermarchaeota in Hydrothermal Sediment.</title>
        <authorList>
            <person name="Zhou Z."/>
            <person name="Liu Y."/>
            <person name="Xu W."/>
            <person name="Pan J."/>
            <person name="Luo Z.H."/>
            <person name="Li M."/>
        </authorList>
    </citation>
    <scope>NUCLEOTIDE SEQUENCE</scope>
    <source>
        <strain evidence="5">HyVt-388</strain>
    </source>
</reference>
<gene>
    <name evidence="5" type="ORF">ENI34_05980</name>
</gene>
<evidence type="ECO:0000256" key="2">
    <source>
        <dbReference type="ARBA" id="ARBA00022803"/>
    </source>
</evidence>
<evidence type="ECO:0000313" key="5">
    <source>
        <dbReference type="EMBL" id="HEC78674.1"/>
    </source>
</evidence>
<evidence type="ECO:0000256" key="1">
    <source>
        <dbReference type="ARBA" id="ARBA00022737"/>
    </source>
</evidence>
<name>A0A9C9EM96_UNCW3</name>
<organism evidence="5 6">
    <name type="scientific">candidate division WOR-3 bacterium</name>
    <dbReference type="NCBI Taxonomy" id="2052148"/>
    <lineage>
        <taxon>Bacteria</taxon>
        <taxon>Bacteria division WOR-3</taxon>
    </lineage>
</organism>
<dbReference type="SUPFAM" id="SSF48452">
    <property type="entry name" value="TPR-like"/>
    <property type="match status" value="1"/>
</dbReference>
<keyword evidence="4" id="KW-0732">Signal</keyword>
<dbReference type="InterPro" id="IPR019734">
    <property type="entry name" value="TPR_rpt"/>
</dbReference>
<dbReference type="GO" id="GO:0016757">
    <property type="term" value="F:glycosyltransferase activity"/>
    <property type="evidence" value="ECO:0007669"/>
    <property type="project" value="TreeGrafter"/>
</dbReference>
<sequence>MGLVFLLLLATLACSQKKSAQDYFNEGAKCFEKGEFDRAIEFYNKGIAQAPGSAVGYNLLGMAYRFKFNQSGKKEWRDKEIESFKKSIELEPDFVPALVNLGATFYYSGDKKKAASYFKHALEVMPNHPEAEQLKKMIVEGSEE</sequence>
<dbReference type="SMART" id="SM00028">
    <property type="entry name" value="TPR"/>
    <property type="match status" value="3"/>
</dbReference>
<evidence type="ECO:0000256" key="3">
    <source>
        <dbReference type="PROSITE-ProRule" id="PRU00339"/>
    </source>
</evidence>
<dbReference type="EMBL" id="DRIG01000063">
    <property type="protein sequence ID" value="HEC78674.1"/>
    <property type="molecule type" value="Genomic_DNA"/>
</dbReference>
<dbReference type="GO" id="GO:0006493">
    <property type="term" value="P:protein O-linked glycosylation"/>
    <property type="evidence" value="ECO:0007669"/>
    <property type="project" value="TreeGrafter"/>
</dbReference>
<dbReference type="PANTHER" id="PTHR44998">
    <property type="match status" value="1"/>
</dbReference>
<feature type="repeat" description="TPR" evidence="3">
    <location>
        <begin position="20"/>
        <end position="53"/>
    </location>
</feature>
<dbReference type="Gene3D" id="1.25.40.10">
    <property type="entry name" value="Tetratricopeptide repeat domain"/>
    <property type="match status" value="1"/>
</dbReference>
<dbReference type="PANTHER" id="PTHR44998:SF1">
    <property type="entry name" value="UDP-N-ACETYLGLUCOSAMINE--PEPTIDE N-ACETYLGLUCOSAMINYLTRANSFERASE 110 KDA SUBUNIT"/>
    <property type="match status" value="1"/>
</dbReference>
<dbReference type="InterPro" id="IPR011990">
    <property type="entry name" value="TPR-like_helical_dom_sf"/>
</dbReference>
<dbReference type="Proteomes" id="UP000885826">
    <property type="component" value="Unassembled WGS sequence"/>
</dbReference>
<protein>
    <submittedName>
        <fullName evidence="5">Tetratricopeptide repeat protein</fullName>
    </submittedName>
</protein>
<feature type="repeat" description="TPR" evidence="3">
    <location>
        <begin position="95"/>
        <end position="128"/>
    </location>
</feature>
<dbReference type="PROSITE" id="PS50293">
    <property type="entry name" value="TPR_REGION"/>
    <property type="match status" value="1"/>
</dbReference>
<keyword evidence="1" id="KW-0677">Repeat</keyword>
<feature type="signal peptide" evidence="4">
    <location>
        <begin position="1"/>
        <end position="20"/>
    </location>
</feature>
<evidence type="ECO:0000256" key="4">
    <source>
        <dbReference type="SAM" id="SignalP"/>
    </source>
</evidence>
<evidence type="ECO:0000313" key="6">
    <source>
        <dbReference type="Proteomes" id="UP000885826"/>
    </source>
</evidence>
<dbReference type="Pfam" id="PF07719">
    <property type="entry name" value="TPR_2"/>
    <property type="match status" value="1"/>
</dbReference>
<keyword evidence="2 3" id="KW-0802">TPR repeat</keyword>
<dbReference type="AlphaFoldDB" id="A0A9C9EM96"/>
<accession>A0A9C9EM96</accession>
<proteinExistence type="predicted"/>
<comment type="caution">
    <text evidence="5">The sequence shown here is derived from an EMBL/GenBank/DDBJ whole genome shotgun (WGS) entry which is preliminary data.</text>
</comment>
<feature type="chain" id="PRO_5038450331" evidence="4">
    <location>
        <begin position="21"/>
        <end position="144"/>
    </location>
</feature>